<comment type="caution">
    <text evidence="1">The sequence shown here is derived from an EMBL/GenBank/DDBJ whole genome shotgun (WGS) entry which is preliminary data.</text>
</comment>
<gene>
    <name evidence="1" type="ORF">MSG28_005827</name>
</gene>
<dbReference type="EMBL" id="CM046109">
    <property type="protein sequence ID" value="KAI8442257.1"/>
    <property type="molecule type" value="Genomic_DNA"/>
</dbReference>
<evidence type="ECO:0000313" key="2">
    <source>
        <dbReference type="Proteomes" id="UP001064048"/>
    </source>
</evidence>
<keyword evidence="2" id="KW-1185">Reference proteome</keyword>
<reference evidence="1 2" key="1">
    <citation type="journal article" date="2022" name="Genome Biol. Evol.">
        <title>The Spruce Budworm Genome: Reconstructing the Evolutionary History of Antifreeze Proteins.</title>
        <authorList>
            <person name="Beliveau C."/>
            <person name="Gagne P."/>
            <person name="Picq S."/>
            <person name="Vernygora O."/>
            <person name="Keeling C.I."/>
            <person name="Pinkney K."/>
            <person name="Doucet D."/>
            <person name="Wen F."/>
            <person name="Johnston J.S."/>
            <person name="Maaroufi H."/>
            <person name="Boyle B."/>
            <person name="Laroche J."/>
            <person name="Dewar K."/>
            <person name="Juretic N."/>
            <person name="Blackburn G."/>
            <person name="Nisole A."/>
            <person name="Brunet B."/>
            <person name="Brandao M."/>
            <person name="Lumley L."/>
            <person name="Duan J."/>
            <person name="Quan G."/>
            <person name="Lucarotti C.J."/>
            <person name="Roe A.D."/>
            <person name="Sperling F.A.H."/>
            <person name="Levesque R.C."/>
            <person name="Cusson M."/>
        </authorList>
    </citation>
    <scope>NUCLEOTIDE SEQUENCE [LARGE SCALE GENOMIC DNA]</scope>
    <source>
        <strain evidence="1">Glfc:IPQL:Cfum</strain>
    </source>
</reference>
<sequence length="110" mass="12382">MSKAKVAVRDISPILQAFRNFLLGRKHTLALRFEPMLAARTQPPPEIPDGVAHKHAHNYYYTRDARRDVTPPTDVTKVLLEATNDKGAPKAAATVAPTPGRLYHWDKHYN</sequence>
<name>A0ACC0L144_CHOFU</name>
<protein>
    <submittedName>
        <fullName evidence="1">Uncharacterized protein</fullName>
    </submittedName>
</protein>
<dbReference type="Proteomes" id="UP001064048">
    <property type="component" value="Chromosome 9"/>
</dbReference>
<accession>A0ACC0L144</accession>
<proteinExistence type="predicted"/>
<evidence type="ECO:0000313" key="1">
    <source>
        <dbReference type="EMBL" id="KAI8442257.1"/>
    </source>
</evidence>
<organism evidence="1 2">
    <name type="scientific">Choristoneura fumiferana</name>
    <name type="common">Spruce budworm moth</name>
    <name type="synonym">Archips fumiferana</name>
    <dbReference type="NCBI Taxonomy" id="7141"/>
    <lineage>
        <taxon>Eukaryota</taxon>
        <taxon>Metazoa</taxon>
        <taxon>Ecdysozoa</taxon>
        <taxon>Arthropoda</taxon>
        <taxon>Hexapoda</taxon>
        <taxon>Insecta</taxon>
        <taxon>Pterygota</taxon>
        <taxon>Neoptera</taxon>
        <taxon>Endopterygota</taxon>
        <taxon>Lepidoptera</taxon>
        <taxon>Glossata</taxon>
        <taxon>Ditrysia</taxon>
        <taxon>Tortricoidea</taxon>
        <taxon>Tortricidae</taxon>
        <taxon>Tortricinae</taxon>
        <taxon>Choristoneura</taxon>
    </lineage>
</organism>